<organism evidence="1 2">
    <name type="scientific">Quadrisphaera setariae</name>
    <dbReference type="NCBI Taxonomy" id="2593304"/>
    <lineage>
        <taxon>Bacteria</taxon>
        <taxon>Bacillati</taxon>
        <taxon>Actinomycetota</taxon>
        <taxon>Actinomycetes</taxon>
        <taxon>Kineosporiales</taxon>
        <taxon>Kineosporiaceae</taxon>
        <taxon>Quadrisphaera</taxon>
    </lineage>
</organism>
<gene>
    <name evidence="1" type="ORF">FMM08_02230</name>
</gene>
<reference evidence="1 2" key="1">
    <citation type="submission" date="2019-07" db="EMBL/GenBank/DDBJ databases">
        <title>Quadrisphaera sp. strain DD2A genome sequencing and assembly.</title>
        <authorList>
            <person name="Kim I."/>
        </authorList>
    </citation>
    <scope>NUCLEOTIDE SEQUENCE [LARGE SCALE GENOMIC DNA]</scope>
    <source>
        <strain evidence="1 2">DD2A</strain>
    </source>
</reference>
<dbReference type="InterPro" id="IPR007253">
    <property type="entry name" value="Cell_wall-bd_2"/>
</dbReference>
<proteinExistence type="predicted"/>
<evidence type="ECO:0000313" key="2">
    <source>
        <dbReference type="Proteomes" id="UP000321234"/>
    </source>
</evidence>
<dbReference type="EMBL" id="VKAC01000001">
    <property type="protein sequence ID" value="TXR58050.1"/>
    <property type="molecule type" value="Genomic_DNA"/>
</dbReference>
<dbReference type="Gene3D" id="3.40.50.12090">
    <property type="match status" value="2"/>
</dbReference>
<dbReference type="AlphaFoldDB" id="A0A5C8ZMN0"/>
<evidence type="ECO:0000313" key="1">
    <source>
        <dbReference type="EMBL" id="TXR58050.1"/>
    </source>
</evidence>
<dbReference type="Proteomes" id="UP000321234">
    <property type="component" value="Unassembled WGS sequence"/>
</dbReference>
<dbReference type="PANTHER" id="PTHR30032:SF1">
    <property type="entry name" value="N-ACETYLMURAMOYL-L-ALANINE AMIDASE LYTC"/>
    <property type="match status" value="1"/>
</dbReference>
<name>A0A5C8ZMN0_9ACTN</name>
<dbReference type="InterPro" id="IPR051922">
    <property type="entry name" value="Bact_Sporulation_Assoc"/>
</dbReference>
<sequence>MHIRTIRSARRPFARRTAVANRTGGEDRYATAALVAAQVVAALREGGAAPGGVLLASGEDAPGGIDALSASFLAGHLSAPLLLTARGGLPAPTAAALRDLLPSLPRDSGGRPTVHVMGGTAVITADVVRAVEALGAAVVRVAGDDRYGTAAAAAAIGAPSARTYALVGRSSGTAAERTAIIASGTNPADALSAGPLACAARVPLLLTGRDALPDATRTALTTMKVRQVVTLGGPAAIGTAVLDALHAMGLAVLPVRGADRYDTSAVLLALACAPQLGSGAKDGDVGGFGTGFDTAASGYLANGARFPDALACGPLAGLARRPLFVTGPDALADATRSVLPGTGVRSLVGVGRSGALPDAVLDAAVGALAR</sequence>
<keyword evidence="2" id="KW-1185">Reference proteome</keyword>
<protein>
    <submittedName>
        <fullName evidence="1">Cell wall-binding repeat-containing protein</fullName>
    </submittedName>
</protein>
<dbReference type="Pfam" id="PF04122">
    <property type="entry name" value="CW_binding_2"/>
    <property type="match status" value="3"/>
</dbReference>
<comment type="caution">
    <text evidence="1">The sequence shown here is derived from an EMBL/GenBank/DDBJ whole genome shotgun (WGS) entry which is preliminary data.</text>
</comment>
<accession>A0A5C8ZMN0</accession>
<dbReference type="PANTHER" id="PTHR30032">
    <property type="entry name" value="N-ACETYLMURAMOYL-L-ALANINE AMIDASE-RELATED"/>
    <property type="match status" value="1"/>
</dbReference>
<dbReference type="OrthoDB" id="9808778at2"/>